<dbReference type="GeneID" id="57558170"/>
<keyword evidence="7" id="KW-0998">Cell outer membrane</keyword>
<dbReference type="Proteomes" id="UP000183046">
    <property type="component" value="Unassembled WGS sequence"/>
</dbReference>
<dbReference type="PANTHER" id="PTHR30203">
    <property type="entry name" value="OUTER MEMBRANE CATION EFFLUX PROTEIN"/>
    <property type="match status" value="1"/>
</dbReference>
<evidence type="ECO:0000256" key="2">
    <source>
        <dbReference type="ARBA" id="ARBA00007613"/>
    </source>
</evidence>
<reference evidence="10 14" key="1">
    <citation type="submission" date="2016-04" db="EMBL/GenBank/DDBJ databases">
        <title>Draft Genome Sequences of Staphylococcus capitis Strain H36, S. capitis Strain H65, S. cohnii Strain H62, S. hominis Strain H69, Mycobacterium iranicum Strain H39, Plantibacter sp. Strain H53, Pseudomonas oryzihabitans Strain H72, and Microbacterium sp. Strain H83, isolated from residential settings.</title>
        <authorList>
            <person name="Lymperopoulou D."/>
            <person name="Adams R.I."/>
            <person name="Lindow S."/>
            <person name="Coil D.A."/>
            <person name="Jospin G."/>
            <person name="Eisen J.A."/>
        </authorList>
    </citation>
    <scope>NUCLEOTIDE SEQUENCE [LARGE SCALE GENOMIC DNA]</scope>
    <source>
        <strain evidence="10 14">H72</strain>
    </source>
</reference>
<evidence type="ECO:0000256" key="8">
    <source>
        <dbReference type="ARBA" id="ARBA00023288"/>
    </source>
</evidence>
<dbReference type="Gene3D" id="1.20.1600.10">
    <property type="entry name" value="Outer membrane efflux proteins (OEP)"/>
    <property type="match status" value="1"/>
</dbReference>
<evidence type="ECO:0000313" key="16">
    <source>
        <dbReference type="Proteomes" id="UP000189310"/>
    </source>
</evidence>
<evidence type="ECO:0000256" key="3">
    <source>
        <dbReference type="ARBA" id="ARBA00022452"/>
    </source>
</evidence>
<evidence type="ECO:0000313" key="13">
    <source>
        <dbReference type="EMBL" id="SCZ48744.1"/>
    </source>
</evidence>
<dbReference type="GO" id="GO:0015562">
    <property type="term" value="F:efflux transmembrane transporter activity"/>
    <property type="evidence" value="ECO:0007669"/>
    <property type="project" value="InterPro"/>
</dbReference>
<evidence type="ECO:0000256" key="5">
    <source>
        <dbReference type="ARBA" id="ARBA00023136"/>
    </source>
</evidence>
<dbReference type="PATRIC" id="fig|47885.6.peg.253"/>
<keyword evidence="4" id="KW-0812">Transmembrane</keyword>
<keyword evidence="9" id="KW-0732">Signal</keyword>
<comment type="subcellular location">
    <subcellularLocation>
        <location evidence="1">Cell outer membrane</location>
    </subcellularLocation>
</comment>
<dbReference type="EMBL" id="FMWB01000031">
    <property type="protein sequence ID" value="SCZ48744.1"/>
    <property type="molecule type" value="Genomic_DNA"/>
</dbReference>
<keyword evidence="5" id="KW-0472">Membrane</keyword>
<dbReference type="EMBL" id="LWCR01000051">
    <property type="protein sequence ID" value="OAN25046.1"/>
    <property type="molecule type" value="Genomic_DNA"/>
</dbReference>
<dbReference type="Proteomes" id="UP000189310">
    <property type="component" value="Unassembled WGS sequence"/>
</dbReference>
<accession>A0A0D7FJ18</accession>
<dbReference type="eggNOG" id="COG1538">
    <property type="taxonomic scope" value="Bacteria"/>
</dbReference>
<evidence type="ECO:0000313" key="12">
    <source>
        <dbReference type="EMBL" id="SCZ48579.1"/>
    </source>
</evidence>
<dbReference type="SUPFAM" id="SSF56954">
    <property type="entry name" value="Outer membrane efflux proteins (OEP)"/>
    <property type="match status" value="1"/>
</dbReference>
<evidence type="ECO:0000313" key="14">
    <source>
        <dbReference type="Proteomes" id="UP000078356"/>
    </source>
</evidence>
<protein>
    <submittedName>
        <fullName evidence="10">Outer membrane efflux protein</fullName>
    </submittedName>
    <submittedName>
        <fullName evidence="13">Outer membrane protein, cobalt-zinc-cadmium efflux system</fullName>
    </submittedName>
</protein>
<dbReference type="OrthoDB" id="9791261at2"/>
<reference evidence="11 16" key="4">
    <citation type="submission" date="2017-01" db="EMBL/GenBank/DDBJ databases">
        <title>Pseudomonas psychrotolerans genome sequencing and assembly.</title>
        <authorList>
            <person name="Vyas B."/>
            <person name="Mayilraj S."/>
        </authorList>
    </citation>
    <scope>NUCLEOTIDE SEQUENCE [LARGE SCALE GENOMIC DNA]</scope>
    <source>
        <strain evidence="11 16">SDS18</strain>
    </source>
</reference>
<accession>A0A1G5PGX9</accession>
<dbReference type="Proteomes" id="UP000078356">
    <property type="component" value="Unassembled WGS sequence"/>
</dbReference>
<feature type="signal peptide" evidence="9">
    <location>
        <begin position="1"/>
        <end position="18"/>
    </location>
</feature>
<comment type="caution">
    <text evidence="13">The sequence shown here is derived from an EMBL/GenBank/DDBJ whole genome shotgun (WGS) entry which is preliminary data.</text>
</comment>
<dbReference type="PANTHER" id="PTHR30203:SF24">
    <property type="entry name" value="BLR4935 PROTEIN"/>
    <property type="match status" value="1"/>
</dbReference>
<evidence type="ECO:0000313" key="10">
    <source>
        <dbReference type="EMBL" id="OAN25046.1"/>
    </source>
</evidence>
<evidence type="ECO:0000256" key="7">
    <source>
        <dbReference type="ARBA" id="ARBA00023237"/>
    </source>
</evidence>
<dbReference type="RefSeq" id="WP_007162512.1">
    <property type="nucleotide sequence ID" value="NZ_FMWB01000028.1"/>
</dbReference>
<reference evidence="15" key="2">
    <citation type="submission" date="2016-10" db="EMBL/GenBank/DDBJ databases">
        <authorList>
            <person name="de Groot N.N."/>
        </authorList>
    </citation>
    <scope>NUCLEOTIDE SEQUENCE [LARGE SCALE GENOMIC DNA]</scope>
    <source>
        <strain evidence="15">DSM 15758</strain>
    </source>
</reference>
<gene>
    <name evidence="10" type="ORF">A4V15_23910</name>
    <name evidence="11" type="ORF">BVL52_11380</name>
    <name evidence="12" type="ORF">SAMN05216279_1284</name>
    <name evidence="13" type="ORF">SAMN05216279_13124</name>
</gene>
<reference evidence="13" key="3">
    <citation type="submission" date="2016-10" db="EMBL/GenBank/DDBJ databases">
        <authorList>
            <person name="Varghese N."/>
            <person name="Submissions S."/>
        </authorList>
    </citation>
    <scope>NUCLEOTIDE SEQUENCE</scope>
    <source>
        <strain evidence="13">DSM 15758</strain>
    </source>
</reference>
<keyword evidence="16" id="KW-1185">Reference proteome</keyword>
<comment type="similarity">
    <text evidence="2">Belongs to the outer membrane factor (OMF) (TC 1.B.17) family.</text>
</comment>
<name>A0A1G5PGX9_9PSED</name>
<evidence type="ECO:0000313" key="11">
    <source>
        <dbReference type="EMBL" id="ONN71094.1"/>
    </source>
</evidence>
<organism evidence="13 15">
    <name type="scientific">Pseudomonas oryzihabitans</name>
    <dbReference type="NCBI Taxonomy" id="47885"/>
    <lineage>
        <taxon>Bacteria</taxon>
        <taxon>Pseudomonadati</taxon>
        <taxon>Pseudomonadota</taxon>
        <taxon>Gammaproteobacteria</taxon>
        <taxon>Pseudomonadales</taxon>
        <taxon>Pseudomonadaceae</taxon>
        <taxon>Pseudomonas</taxon>
    </lineage>
</organism>
<evidence type="ECO:0000313" key="15">
    <source>
        <dbReference type="Proteomes" id="UP000183046"/>
    </source>
</evidence>
<evidence type="ECO:0000256" key="6">
    <source>
        <dbReference type="ARBA" id="ARBA00023139"/>
    </source>
</evidence>
<feature type="chain" id="PRO_5010470424" evidence="9">
    <location>
        <begin position="19"/>
        <end position="402"/>
    </location>
</feature>
<dbReference type="EMBL" id="FMWB01000028">
    <property type="protein sequence ID" value="SCZ48579.1"/>
    <property type="molecule type" value="Genomic_DNA"/>
</dbReference>
<evidence type="ECO:0000256" key="9">
    <source>
        <dbReference type="SAM" id="SignalP"/>
    </source>
</evidence>
<dbReference type="InterPro" id="IPR003423">
    <property type="entry name" value="OMP_efflux"/>
</dbReference>
<dbReference type="AlphaFoldDB" id="A0A1G5PGX9"/>
<sequence length="402" mass="43524">MGLALGLGLLLAGGPVQASSLTLEQALAQALRDNPDYLAARQETAAAAGARQQAGLLPNPELAFEVEDTRSASQTRSLTLTQPFELGGKRAARVAVAEANAGVVNADLEARRYALRADVIQSFYELLLAAEGVRLAEQSQALAQRSLDSSGAQIRAGKISPVSGTRAEVEQVTQRLELRRALQQRDNARVSLARQLGVSVTELGEPVGDLDRLPAPPGEALLLQAIRQTPAMLKARRQVAAGDADVDLQRSQRYPDVRVSLGSQYDELEGERVNLVGFSLPLPLFDRNQGNLLAASSRADQARDLQRATELQIQAETLQALRDWRSASADVDDLRNRVLPAGQRTVDDLTRGFSLGRFAQLDVLEAQRALIAARGQYLLSQRAQINAWARLERLHGPLFTSP</sequence>
<dbReference type="Pfam" id="PF02321">
    <property type="entry name" value="OEP"/>
    <property type="match status" value="2"/>
</dbReference>
<dbReference type="InterPro" id="IPR010131">
    <property type="entry name" value="MdtP/NodT-like"/>
</dbReference>
<evidence type="ECO:0000256" key="4">
    <source>
        <dbReference type="ARBA" id="ARBA00022692"/>
    </source>
</evidence>
<dbReference type="EMBL" id="MTLN01000006">
    <property type="protein sequence ID" value="ONN71094.1"/>
    <property type="molecule type" value="Genomic_DNA"/>
</dbReference>
<keyword evidence="8" id="KW-0449">Lipoprotein</keyword>
<keyword evidence="6" id="KW-0564">Palmitate</keyword>
<proteinExistence type="inferred from homology"/>
<evidence type="ECO:0000256" key="1">
    <source>
        <dbReference type="ARBA" id="ARBA00004442"/>
    </source>
</evidence>
<dbReference type="GO" id="GO:0016020">
    <property type="term" value="C:membrane"/>
    <property type="evidence" value="ECO:0007669"/>
    <property type="project" value="UniProtKB-SubCell"/>
</dbReference>
<keyword evidence="3" id="KW-1134">Transmembrane beta strand</keyword>